<dbReference type="EMBL" id="UINC01025914">
    <property type="protein sequence ID" value="SVB02405.1"/>
    <property type="molecule type" value="Genomic_DNA"/>
</dbReference>
<organism evidence="1">
    <name type="scientific">marine metagenome</name>
    <dbReference type="NCBI Taxonomy" id="408172"/>
    <lineage>
        <taxon>unclassified sequences</taxon>
        <taxon>metagenomes</taxon>
        <taxon>ecological metagenomes</taxon>
    </lineage>
</organism>
<dbReference type="Gene3D" id="3.60.20.10">
    <property type="entry name" value="Glutamine Phosphoribosylpyrophosphate, subunit 1, domain 1"/>
    <property type="match status" value="1"/>
</dbReference>
<sequence length="232" mass="25206">MTYTVIARCARTGQLGIGIATYSLAVGGYCPAIRGGLGIVSTQAFVNLKLGNLALRLMDLGYSPDKVMSELAADDPQFNYRQVGIVNAENAIAAHTGSNTRSWAGHLTGEGYIVMGNVLAGEEVVQAMAETFDKQEQADLDERLLSTLEAGRDAGGQATADGTHLNERSAAVITHGHRDFGHIDLRVDANEAAVDELRRVHGIYKPFIPYYEMRHHRPQDTPAQDVWARDNL</sequence>
<gene>
    <name evidence="1" type="ORF">METZ01_LOCUS155259</name>
</gene>
<proteinExistence type="predicted"/>
<dbReference type="PANTHER" id="PTHR39328">
    <property type="entry name" value="BLL2871 PROTEIN"/>
    <property type="match status" value="1"/>
</dbReference>
<evidence type="ECO:0008006" key="2">
    <source>
        <dbReference type="Google" id="ProtNLM"/>
    </source>
</evidence>
<accession>A0A382ALF5</accession>
<evidence type="ECO:0000313" key="1">
    <source>
        <dbReference type="EMBL" id="SVB02405.1"/>
    </source>
</evidence>
<dbReference type="PANTHER" id="PTHR39328:SF1">
    <property type="entry name" value="BLL2871 PROTEIN"/>
    <property type="match status" value="1"/>
</dbReference>
<protein>
    <recommendedName>
        <fullName evidence="2">Pilus assembly protein</fullName>
    </recommendedName>
</protein>
<reference evidence="1" key="1">
    <citation type="submission" date="2018-05" db="EMBL/GenBank/DDBJ databases">
        <authorList>
            <person name="Lanie J.A."/>
            <person name="Ng W.-L."/>
            <person name="Kazmierczak K.M."/>
            <person name="Andrzejewski T.M."/>
            <person name="Davidsen T.M."/>
            <person name="Wayne K.J."/>
            <person name="Tettelin H."/>
            <person name="Glass J.I."/>
            <person name="Rusch D."/>
            <person name="Podicherti R."/>
            <person name="Tsui H.-C.T."/>
            <person name="Winkler M.E."/>
        </authorList>
    </citation>
    <scope>NUCLEOTIDE SEQUENCE</scope>
</reference>
<dbReference type="Pfam" id="PF06267">
    <property type="entry name" value="DUF1028"/>
    <property type="match status" value="1"/>
</dbReference>
<dbReference type="InterPro" id="IPR029055">
    <property type="entry name" value="Ntn_hydrolases_N"/>
</dbReference>
<dbReference type="InterPro" id="IPR010430">
    <property type="entry name" value="DUF1028"/>
</dbReference>
<dbReference type="AlphaFoldDB" id="A0A382ALF5"/>
<dbReference type="SUPFAM" id="SSF56235">
    <property type="entry name" value="N-terminal nucleophile aminohydrolases (Ntn hydrolases)"/>
    <property type="match status" value="1"/>
</dbReference>
<name>A0A382ALF5_9ZZZZ</name>